<evidence type="ECO:0000259" key="13">
    <source>
        <dbReference type="Pfam" id="PF12806"/>
    </source>
</evidence>
<dbReference type="InterPro" id="IPR009100">
    <property type="entry name" value="AcylCoA_DH/oxidase_NM_dom_sf"/>
</dbReference>
<dbReference type="InterPro" id="IPR006091">
    <property type="entry name" value="Acyl-CoA_Oxase/DH_mid-dom"/>
</dbReference>
<reference evidence="14" key="2">
    <citation type="submission" date="2020-09" db="EMBL/GenBank/DDBJ databases">
        <authorList>
            <person name="Sun Q."/>
            <person name="Kim S."/>
        </authorList>
    </citation>
    <scope>NUCLEOTIDE SEQUENCE</scope>
    <source>
        <strain evidence="14">KCTC 32501</strain>
    </source>
</reference>
<feature type="domain" description="Acyl-CoA dehydrogenase/oxidase C-terminal" evidence="10">
    <location>
        <begin position="282"/>
        <end position="448"/>
    </location>
</feature>
<evidence type="ECO:0000256" key="7">
    <source>
        <dbReference type="ARBA" id="ARBA00058683"/>
    </source>
</evidence>
<dbReference type="InterPro" id="IPR052166">
    <property type="entry name" value="Diverse_Acyl-CoA_DH"/>
</dbReference>
<dbReference type="InterPro" id="IPR013786">
    <property type="entry name" value="AcylCoA_DH/ox_N"/>
</dbReference>
<dbReference type="PANTHER" id="PTHR42803:SF1">
    <property type="entry name" value="BROAD-SPECIFICITY LINEAR ACYL-COA DEHYDROGENASE FADE5"/>
    <property type="match status" value="1"/>
</dbReference>
<evidence type="ECO:0000256" key="1">
    <source>
        <dbReference type="ARBA" id="ARBA00001974"/>
    </source>
</evidence>
<evidence type="ECO:0000259" key="12">
    <source>
        <dbReference type="Pfam" id="PF02771"/>
    </source>
</evidence>
<dbReference type="SUPFAM" id="SSF47203">
    <property type="entry name" value="Acyl-CoA dehydrogenase C-terminal domain-like"/>
    <property type="match status" value="1"/>
</dbReference>
<dbReference type="Gene3D" id="2.40.110.10">
    <property type="entry name" value="Butyryl-CoA Dehydrogenase, subunit A, domain 2"/>
    <property type="match status" value="1"/>
</dbReference>
<dbReference type="Pfam" id="PF12806">
    <property type="entry name" value="Acyl-CoA_dh_C"/>
    <property type="match status" value="1"/>
</dbReference>
<protein>
    <recommendedName>
        <fullName evidence="9">3-methylmercaptopropionyl-CoA dehydrogenase</fullName>
        <ecNumber evidence="8">1.3.99.41</ecNumber>
    </recommendedName>
</protein>
<gene>
    <name evidence="14" type="ORF">GCM10009007_09600</name>
</gene>
<accession>A0A8J3CMK3</accession>
<dbReference type="InterPro" id="IPR009075">
    <property type="entry name" value="AcylCo_DH/oxidase_C"/>
</dbReference>
<dbReference type="InterPro" id="IPR036250">
    <property type="entry name" value="AcylCo_DH-like_C"/>
</dbReference>
<reference evidence="14" key="1">
    <citation type="journal article" date="2014" name="Int. J. Syst. Evol. Microbiol.">
        <title>Complete genome sequence of Corynebacterium casei LMG S-19264T (=DSM 44701T), isolated from a smear-ripened cheese.</title>
        <authorList>
            <consortium name="US DOE Joint Genome Institute (JGI-PGF)"/>
            <person name="Walter F."/>
            <person name="Albersmeier A."/>
            <person name="Kalinowski J."/>
            <person name="Ruckert C."/>
        </authorList>
    </citation>
    <scope>NUCLEOTIDE SEQUENCE</scope>
    <source>
        <strain evidence="14">KCTC 32501</strain>
    </source>
</reference>
<evidence type="ECO:0000313" key="14">
    <source>
        <dbReference type="EMBL" id="GHA70825.1"/>
    </source>
</evidence>
<comment type="function">
    <text evidence="7">Involved in the assimilation of dimethylsulphoniopropionate (DMSP), an important compound in the fixation of carbon in marine phytoplankton, by mediating the conversion of 3-(methylthio)propanoyl-CoA (MMPA-CoA) to 3-(methylthio)acryloyl-CoA (MTA-CoA).</text>
</comment>
<evidence type="ECO:0000256" key="6">
    <source>
        <dbReference type="ARBA" id="ARBA00051388"/>
    </source>
</evidence>
<dbReference type="Gene3D" id="1.10.540.10">
    <property type="entry name" value="Acyl-CoA dehydrogenase/oxidase, N-terminal domain"/>
    <property type="match status" value="1"/>
</dbReference>
<proteinExistence type="inferred from homology"/>
<keyword evidence="5" id="KW-0560">Oxidoreductase</keyword>
<dbReference type="Gene3D" id="1.20.140.10">
    <property type="entry name" value="Butyryl-CoA Dehydrogenase, subunit A, domain 3"/>
    <property type="match status" value="1"/>
</dbReference>
<evidence type="ECO:0000256" key="9">
    <source>
        <dbReference type="ARBA" id="ARBA00069043"/>
    </source>
</evidence>
<evidence type="ECO:0000256" key="3">
    <source>
        <dbReference type="ARBA" id="ARBA00022630"/>
    </source>
</evidence>
<dbReference type="InterPro" id="IPR037069">
    <property type="entry name" value="AcylCoA_DH/ox_N_sf"/>
</dbReference>
<evidence type="ECO:0000256" key="8">
    <source>
        <dbReference type="ARBA" id="ARBA00066694"/>
    </source>
</evidence>
<evidence type="ECO:0000256" key="5">
    <source>
        <dbReference type="ARBA" id="ARBA00023002"/>
    </source>
</evidence>
<dbReference type="SUPFAM" id="SSF56645">
    <property type="entry name" value="Acyl-CoA dehydrogenase NM domain-like"/>
    <property type="match status" value="1"/>
</dbReference>
<dbReference type="GO" id="GO:0050660">
    <property type="term" value="F:flavin adenine dinucleotide binding"/>
    <property type="evidence" value="ECO:0007669"/>
    <property type="project" value="InterPro"/>
</dbReference>
<dbReference type="Pfam" id="PF02771">
    <property type="entry name" value="Acyl-CoA_dh_N"/>
    <property type="match status" value="1"/>
</dbReference>
<evidence type="ECO:0000256" key="4">
    <source>
        <dbReference type="ARBA" id="ARBA00022827"/>
    </source>
</evidence>
<dbReference type="Pfam" id="PF00441">
    <property type="entry name" value="Acyl-CoA_dh_1"/>
    <property type="match status" value="1"/>
</dbReference>
<dbReference type="InterPro" id="IPR046373">
    <property type="entry name" value="Acyl-CoA_Oxase/DH_mid-dom_sf"/>
</dbReference>
<dbReference type="Pfam" id="PF02770">
    <property type="entry name" value="Acyl-CoA_dh_M"/>
    <property type="match status" value="1"/>
</dbReference>
<dbReference type="Proteomes" id="UP000614287">
    <property type="component" value="Unassembled WGS sequence"/>
</dbReference>
<evidence type="ECO:0000313" key="15">
    <source>
        <dbReference type="Proteomes" id="UP000614287"/>
    </source>
</evidence>
<feature type="domain" description="Acyl-CoA dehydrogenase/oxidase N-terminal" evidence="12">
    <location>
        <begin position="78"/>
        <end position="155"/>
    </location>
</feature>
<dbReference type="GO" id="GO:0016627">
    <property type="term" value="F:oxidoreductase activity, acting on the CH-CH group of donors"/>
    <property type="evidence" value="ECO:0007669"/>
    <property type="project" value="InterPro"/>
</dbReference>
<comment type="cofactor">
    <cofactor evidence="1">
        <name>FAD</name>
        <dbReference type="ChEBI" id="CHEBI:57692"/>
    </cofactor>
</comment>
<name>A0A8J3CMK3_9BURK</name>
<dbReference type="RefSeq" id="WP_189492409.1">
    <property type="nucleotide sequence ID" value="NZ_BMZG01000004.1"/>
</dbReference>
<keyword evidence="4" id="KW-0274">FAD</keyword>
<dbReference type="PANTHER" id="PTHR42803">
    <property type="entry name" value="ACYL-COA DEHYDROGENASE"/>
    <property type="match status" value="1"/>
</dbReference>
<evidence type="ECO:0000259" key="10">
    <source>
        <dbReference type="Pfam" id="PF00441"/>
    </source>
</evidence>
<comment type="similarity">
    <text evidence="2">Belongs to the acyl-CoA dehydrogenase family.</text>
</comment>
<comment type="caution">
    <text evidence="14">The sequence shown here is derived from an EMBL/GenBank/DDBJ whole genome shotgun (WGS) entry which is preliminary data.</text>
</comment>
<keyword evidence="3" id="KW-0285">Flavoprotein</keyword>
<dbReference type="FunFam" id="2.40.110.10:FF:000031">
    <property type="entry name" value="Acyl-CoA dehydrogenase, putative"/>
    <property type="match status" value="1"/>
</dbReference>
<keyword evidence="15" id="KW-1185">Reference proteome</keyword>
<dbReference type="EC" id="1.3.99.41" evidence="8"/>
<feature type="domain" description="Acetyl-CoA dehydrogenase-like C-terminal" evidence="13">
    <location>
        <begin position="464"/>
        <end position="591"/>
    </location>
</feature>
<evidence type="ECO:0000256" key="2">
    <source>
        <dbReference type="ARBA" id="ARBA00009347"/>
    </source>
</evidence>
<sequence>MTYTAPQKDMLFTLEHVANANQILADIHSEIDFDTIAGVMDEAAKLTQDVIAPLNRLGDLEPSFLKDGKVTTTAGFKNAFDQYTQGGWQGLSHPEDVGGQNLPKLLATACMEMLNSANLSFALCSLLTDGSIEALLTAGSEEQKQLFIPRMISGQWTGSMNLTEPQAGSDLALVRTRAEPQADGTYKVFGTKIFITYGDHDLAENIIHLVLARTPSAPEDIKGISLFIVPKVNVNPDGSLGAPNDVQCLSLEHKLGIKASPTAVLQFGDNGGATGYLIGEENRGLEYMFIMMNAARFAVGIQGLSVMERSYQHALSYARERLQSRPVDGSAREAVAIIHHPDVKRMLLTMKSTIEACRAMAYHAAGLSDIAHHHADAEVRAAALAQYEFMVPLVKGYSTEQSIDVTSLGVQIHGGMGFIEETGAAQYYRDARILPIYEGTTAIQANDLIGRKTLRDGGAVALSFADQIGLTVSELNQSGNASLTAIATSLSAANAAYRSVVAHVLAHTKSNPNNVFAGSVPYLKLAGLTISAWHSARAALAAQAQLDAGNNDGEFMTAKIQTALFYAQHLLPQASAIASSITEGGEAVAQFDVSGFYS</sequence>
<comment type="catalytic activity">
    <reaction evidence="6">
        <text>3-(methylsulfanyl)propanoyl-CoA + oxidized [electron-transfer flavoprotein] + H(+) = 3-(methylsulfanyl)acryloyl-CoA + reduced [electron-transfer flavoprotein]</text>
        <dbReference type="Rhea" id="RHEA:52612"/>
        <dbReference type="Rhea" id="RHEA-COMP:10685"/>
        <dbReference type="Rhea" id="RHEA-COMP:10686"/>
        <dbReference type="ChEBI" id="CHEBI:15378"/>
        <dbReference type="ChEBI" id="CHEBI:57692"/>
        <dbReference type="ChEBI" id="CHEBI:58307"/>
        <dbReference type="ChEBI" id="CHEBI:82815"/>
        <dbReference type="ChEBI" id="CHEBI:84994"/>
        <dbReference type="EC" id="1.3.99.41"/>
    </reaction>
    <physiologicalReaction direction="left-to-right" evidence="6">
        <dbReference type="Rhea" id="RHEA:52613"/>
    </physiologicalReaction>
</comment>
<dbReference type="InterPro" id="IPR025878">
    <property type="entry name" value="Acyl-CoA_dh-like_C_dom"/>
</dbReference>
<dbReference type="AlphaFoldDB" id="A0A8J3CMK3"/>
<dbReference type="EMBL" id="BMZG01000004">
    <property type="protein sequence ID" value="GHA70825.1"/>
    <property type="molecule type" value="Genomic_DNA"/>
</dbReference>
<organism evidence="14 15">
    <name type="scientific">Formosimonas limnophila</name>
    <dbReference type="NCBI Taxonomy" id="1384487"/>
    <lineage>
        <taxon>Bacteria</taxon>
        <taxon>Pseudomonadati</taxon>
        <taxon>Pseudomonadota</taxon>
        <taxon>Betaproteobacteria</taxon>
        <taxon>Burkholderiales</taxon>
        <taxon>Burkholderiaceae</taxon>
        <taxon>Formosimonas</taxon>
    </lineage>
</organism>
<evidence type="ECO:0000259" key="11">
    <source>
        <dbReference type="Pfam" id="PF02770"/>
    </source>
</evidence>
<feature type="domain" description="Acyl-CoA oxidase/dehydrogenase middle" evidence="11">
    <location>
        <begin position="160"/>
        <end position="268"/>
    </location>
</feature>